<dbReference type="Gene3D" id="3.30.110.40">
    <property type="entry name" value="TusA-like domain"/>
    <property type="match status" value="1"/>
</dbReference>
<evidence type="ECO:0000313" key="2">
    <source>
        <dbReference type="EMBL" id="NMO96332.1"/>
    </source>
</evidence>
<dbReference type="AlphaFoldDB" id="A0A848M8C3"/>
<dbReference type="SMART" id="SM00450">
    <property type="entry name" value="RHOD"/>
    <property type="match status" value="1"/>
</dbReference>
<feature type="domain" description="Rhodanese" evidence="1">
    <location>
        <begin position="103"/>
        <end position="188"/>
    </location>
</feature>
<organism evidence="2 3">
    <name type="scientific">Paenibacillus lemnae</name>
    <dbReference type="NCBI Taxonomy" id="1330551"/>
    <lineage>
        <taxon>Bacteria</taxon>
        <taxon>Bacillati</taxon>
        <taxon>Bacillota</taxon>
        <taxon>Bacilli</taxon>
        <taxon>Bacillales</taxon>
        <taxon>Paenibacillaceae</taxon>
        <taxon>Paenibacillus</taxon>
    </lineage>
</organism>
<dbReference type="CDD" id="cd00291">
    <property type="entry name" value="SirA_YedF_YeeD"/>
    <property type="match status" value="1"/>
</dbReference>
<dbReference type="Pfam" id="PF00581">
    <property type="entry name" value="Rhodanese"/>
    <property type="match status" value="1"/>
</dbReference>
<reference evidence="2 3" key="1">
    <citation type="submission" date="2020-04" db="EMBL/GenBank/DDBJ databases">
        <title>Paenibacillus algicola sp. nov., a novel marine bacterium producing alginate lyase.</title>
        <authorList>
            <person name="Huang H."/>
        </authorList>
    </citation>
    <scope>NUCLEOTIDE SEQUENCE [LARGE SCALE GENOMIC DNA]</scope>
    <source>
        <strain evidence="2 3">L7-75</strain>
    </source>
</reference>
<proteinExistence type="predicted"/>
<dbReference type="EMBL" id="JABBPN010000009">
    <property type="protein sequence ID" value="NMO96332.1"/>
    <property type="molecule type" value="Genomic_DNA"/>
</dbReference>
<dbReference type="InterPro" id="IPR036868">
    <property type="entry name" value="TusA-like_sf"/>
</dbReference>
<dbReference type="InterPro" id="IPR036873">
    <property type="entry name" value="Rhodanese-like_dom_sf"/>
</dbReference>
<dbReference type="SUPFAM" id="SSF52821">
    <property type="entry name" value="Rhodanese/Cell cycle control phosphatase"/>
    <property type="match status" value="1"/>
</dbReference>
<sequence length="191" mass="20939">MEKLTFDMKLDAKGLACPMPIVRTKKVMKELKAGQVLEVEATDPGSTADMKAWAEGIGHQYLGTLQEQGVLKHYLRKASEEESAERSFAAVCDHSELEQRLKSGEPMVIVDVREPAEFAFGHIPGAVSMPLGELEIRLSELDPQQPTYVICRSGLRSDLAAQALSNAGFQQVINVVPGMKDWNGVTEDIKA</sequence>
<name>A0A848M8C3_PAELE</name>
<evidence type="ECO:0000259" key="1">
    <source>
        <dbReference type="PROSITE" id="PS50206"/>
    </source>
</evidence>
<dbReference type="Gene3D" id="3.40.250.10">
    <property type="entry name" value="Rhodanese-like domain"/>
    <property type="match status" value="1"/>
</dbReference>
<dbReference type="PANTHER" id="PTHR43031:SF1">
    <property type="entry name" value="PYRIDINE NUCLEOTIDE-DISULPHIDE OXIDOREDUCTASE"/>
    <property type="match status" value="1"/>
</dbReference>
<dbReference type="Proteomes" id="UP000565468">
    <property type="component" value="Unassembled WGS sequence"/>
</dbReference>
<dbReference type="InterPro" id="IPR050229">
    <property type="entry name" value="GlpE_sulfurtransferase"/>
</dbReference>
<dbReference type="RefSeq" id="WP_169505116.1">
    <property type="nucleotide sequence ID" value="NZ_JABBPN010000009.1"/>
</dbReference>
<dbReference type="PROSITE" id="PS50206">
    <property type="entry name" value="RHODANESE_3"/>
    <property type="match status" value="1"/>
</dbReference>
<comment type="caution">
    <text evidence="2">The sequence shown here is derived from an EMBL/GenBank/DDBJ whole genome shotgun (WGS) entry which is preliminary data.</text>
</comment>
<dbReference type="PROSITE" id="PS01148">
    <property type="entry name" value="UPF0033"/>
    <property type="match status" value="1"/>
</dbReference>
<dbReference type="SUPFAM" id="SSF64307">
    <property type="entry name" value="SirA-like"/>
    <property type="match status" value="1"/>
</dbReference>
<keyword evidence="3" id="KW-1185">Reference proteome</keyword>
<protein>
    <recommendedName>
        <fullName evidence="1">Rhodanese domain-containing protein</fullName>
    </recommendedName>
</protein>
<gene>
    <name evidence="2" type="ORF">HII30_11180</name>
</gene>
<dbReference type="PANTHER" id="PTHR43031">
    <property type="entry name" value="FAD-DEPENDENT OXIDOREDUCTASE"/>
    <property type="match status" value="1"/>
</dbReference>
<evidence type="ECO:0000313" key="3">
    <source>
        <dbReference type="Proteomes" id="UP000565468"/>
    </source>
</evidence>
<dbReference type="Pfam" id="PF01206">
    <property type="entry name" value="TusA"/>
    <property type="match status" value="1"/>
</dbReference>
<dbReference type="InterPro" id="IPR001455">
    <property type="entry name" value="TusA-like"/>
</dbReference>
<accession>A0A848M8C3</accession>
<dbReference type="CDD" id="cd00158">
    <property type="entry name" value="RHOD"/>
    <property type="match status" value="1"/>
</dbReference>
<dbReference type="InterPro" id="IPR001763">
    <property type="entry name" value="Rhodanese-like_dom"/>
</dbReference>